<evidence type="ECO:0000259" key="12">
    <source>
        <dbReference type="PROSITE" id="PS51178"/>
    </source>
</evidence>
<keyword evidence="5 13" id="KW-0418">Kinase</keyword>
<comment type="catalytic activity">
    <reaction evidence="8">
        <text>L-seryl-[protein] + ATP = O-phospho-L-seryl-[protein] + ADP + H(+)</text>
        <dbReference type="Rhea" id="RHEA:17989"/>
        <dbReference type="Rhea" id="RHEA-COMP:9863"/>
        <dbReference type="Rhea" id="RHEA-COMP:11604"/>
        <dbReference type="ChEBI" id="CHEBI:15378"/>
        <dbReference type="ChEBI" id="CHEBI:29999"/>
        <dbReference type="ChEBI" id="CHEBI:30616"/>
        <dbReference type="ChEBI" id="CHEBI:83421"/>
        <dbReference type="ChEBI" id="CHEBI:456216"/>
        <dbReference type="EC" id="2.7.11.1"/>
    </reaction>
</comment>
<dbReference type="InterPro" id="IPR008271">
    <property type="entry name" value="Ser/Thr_kinase_AS"/>
</dbReference>
<dbReference type="SUPFAM" id="SSF56112">
    <property type="entry name" value="Protein kinase-like (PK-like)"/>
    <property type="match status" value="1"/>
</dbReference>
<evidence type="ECO:0000256" key="2">
    <source>
        <dbReference type="ARBA" id="ARBA00022527"/>
    </source>
</evidence>
<feature type="domain" description="Protein kinase" evidence="11">
    <location>
        <begin position="14"/>
        <end position="282"/>
    </location>
</feature>
<dbReference type="Proteomes" id="UP000198802">
    <property type="component" value="Unassembled WGS sequence"/>
</dbReference>
<dbReference type="PANTHER" id="PTHR43289">
    <property type="entry name" value="MITOGEN-ACTIVATED PROTEIN KINASE KINASE KINASE 20-RELATED"/>
    <property type="match status" value="1"/>
</dbReference>
<dbReference type="InterPro" id="IPR000719">
    <property type="entry name" value="Prot_kinase_dom"/>
</dbReference>
<dbReference type="FunFam" id="3.30.200.20:FF:000035">
    <property type="entry name" value="Serine/threonine protein kinase Stk1"/>
    <property type="match status" value="1"/>
</dbReference>
<protein>
    <recommendedName>
        <fullName evidence="1">non-specific serine/threonine protein kinase</fullName>
        <ecNumber evidence="1">2.7.11.1</ecNumber>
    </recommendedName>
</protein>
<dbReference type="PROSITE" id="PS50011">
    <property type="entry name" value="PROTEIN_KINASE_DOM"/>
    <property type="match status" value="1"/>
</dbReference>
<dbReference type="Gene3D" id="3.30.10.20">
    <property type="match status" value="4"/>
</dbReference>
<organism evidence="13 14">
    <name type="scientific">Parafrankia irregularis</name>
    <dbReference type="NCBI Taxonomy" id="795642"/>
    <lineage>
        <taxon>Bacteria</taxon>
        <taxon>Bacillati</taxon>
        <taxon>Actinomycetota</taxon>
        <taxon>Actinomycetes</taxon>
        <taxon>Frankiales</taxon>
        <taxon>Frankiaceae</taxon>
        <taxon>Parafrankia</taxon>
    </lineage>
</organism>
<dbReference type="CDD" id="cd06577">
    <property type="entry name" value="PASTA_pknB"/>
    <property type="match status" value="4"/>
</dbReference>
<keyword evidence="14" id="KW-1185">Reference proteome</keyword>
<evidence type="ECO:0000256" key="9">
    <source>
        <dbReference type="SAM" id="MobiDB-lite"/>
    </source>
</evidence>
<feature type="region of interest" description="Disordered" evidence="9">
    <location>
        <begin position="289"/>
        <end position="352"/>
    </location>
</feature>
<evidence type="ECO:0000256" key="1">
    <source>
        <dbReference type="ARBA" id="ARBA00012513"/>
    </source>
</evidence>
<gene>
    <name evidence="13" type="ORF">Ga0074812_13950</name>
</gene>
<comment type="catalytic activity">
    <reaction evidence="7">
        <text>L-threonyl-[protein] + ATP = O-phospho-L-threonyl-[protein] + ADP + H(+)</text>
        <dbReference type="Rhea" id="RHEA:46608"/>
        <dbReference type="Rhea" id="RHEA-COMP:11060"/>
        <dbReference type="Rhea" id="RHEA-COMP:11605"/>
        <dbReference type="ChEBI" id="CHEBI:15378"/>
        <dbReference type="ChEBI" id="CHEBI:30013"/>
        <dbReference type="ChEBI" id="CHEBI:30616"/>
        <dbReference type="ChEBI" id="CHEBI:61977"/>
        <dbReference type="ChEBI" id="CHEBI:456216"/>
        <dbReference type="EC" id="2.7.11.1"/>
    </reaction>
</comment>
<reference evidence="14" key="1">
    <citation type="submission" date="2015-11" db="EMBL/GenBank/DDBJ databases">
        <authorList>
            <person name="Varghese N."/>
        </authorList>
    </citation>
    <scope>NUCLEOTIDE SEQUENCE [LARGE SCALE GENOMIC DNA]</scope>
    <source>
        <strain evidence="14">DSM 45899</strain>
    </source>
</reference>
<keyword evidence="10" id="KW-1133">Transmembrane helix</keyword>
<dbReference type="Gene3D" id="3.30.200.20">
    <property type="entry name" value="Phosphorylase Kinase, domain 1"/>
    <property type="match status" value="1"/>
</dbReference>
<keyword evidence="10" id="KW-0812">Transmembrane</keyword>
<dbReference type="AlphaFoldDB" id="A0A0S4QZ25"/>
<dbReference type="SMART" id="SM00740">
    <property type="entry name" value="PASTA"/>
    <property type="match status" value="4"/>
</dbReference>
<dbReference type="GO" id="GO:0045717">
    <property type="term" value="P:negative regulation of fatty acid biosynthetic process"/>
    <property type="evidence" value="ECO:0007669"/>
    <property type="project" value="UniProtKB-ARBA"/>
</dbReference>
<feature type="transmembrane region" description="Helical" evidence="10">
    <location>
        <begin position="357"/>
        <end position="378"/>
    </location>
</feature>
<dbReference type="GO" id="GO:0005524">
    <property type="term" value="F:ATP binding"/>
    <property type="evidence" value="ECO:0007669"/>
    <property type="project" value="UniProtKB-KW"/>
</dbReference>
<dbReference type="EC" id="2.7.11.1" evidence="1"/>
<proteinExistence type="predicted"/>
<dbReference type="RefSeq" id="WP_091285288.1">
    <property type="nucleotide sequence ID" value="NZ_FAOZ01000039.1"/>
</dbReference>
<dbReference type="EMBL" id="FAOZ01000039">
    <property type="protein sequence ID" value="CUU60415.1"/>
    <property type="molecule type" value="Genomic_DNA"/>
</dbReference>
<dbReference type="SUPFAM" id="SSF54184">
    <property type="entry name" value="Penicillin-binding protein 2x (pbp-2x), c-terminal domain"/>
    <property type="match status" value="1"/>
</dbReference>
<feature type="domain" description="PASTA" evidence="12">
    <location>
        <begin position="515"/>
        <end position="584"/>
    </location>
</feature>
<evidence type="ECO:0000256" key="7">
    <source>
        <dbReference type="ARBA" id="ARBA00047899"/>
    </source>
</evidence>
<accession>A0A0S4QZ25</accession>
<dbReference type="InterPro" id="IPR005543">
    <property type="entry name" value="PASTA_dom"/>
</dbReference>
<evidence type="ECO:0000256" key="10">
    <source>
        <dbReference type="SAM" id="Phobius"/>
    </source>
</evidence>
<dbReference type="FunFam" id="1.10.510.10:FF:000021">
    <property type="entry name" value="Serine/threonine protein kinase"/>
    <property type="match status" value="1"/>
</dbReference>
<feature type="domain" description="PASTA" evidence="12">
    <location>
        <begin position="381"/>
        <end position="446"/>
    </location>
</feature>
<dbReference type="SMART" id="SM00220">
    <property type="entry name" value="S_TKc"/>
    <property type="match status" value="1"/>
</dbReference>
<name>A0A0S4QZ25_9ACTN</name>
<sequence>MTDPVIGRLLDGRYTAQERLAVGGMATVYVAHDNRLDRFVALKIMHPNLSHDPEFVARFHREANAVARLSTPRVVSILDQGSDRTAAGVLHYLVMELVRGRSLREYLTTRGRLTVPEVVEIFEPVAEALAAAHAAGIIHRDIKPENILLGDDGQVKVADFGLARPVSQPTQAVTGGVVMGTVGYLAPEQVTHGTAGMRSDVYAAGVMLFEMITGQLPHNGETPMSVAYQSVHGDVPAPSSVVFDVPAELDALTLRATARDPNHRPADGAALLAELRAILPYLPAPGDDEEYHSGFTGPLQSPTPPRGPGAGAYPGAQPAQPPRPPVAPTSMISTGSGQGRRRRPQEARSGRLPAGPAVIAGVVVVCLVLGVVLFRALLGGTKPEVPLLLGLTKAAAEKNLNEAGIRFKYGQTLASDTYAEGQVAEQDPETGAKISDDTVVTLRLSSGTPKAVVPALAGKTAEQALVELTQAKLTVGGRNAEANDTVPEGQVIRTEPQAGTAVERNTPVNLVVSSGPSTAEIPGDLVGLTYDEAKAKLDALGLSLTVKQSLITDDSVEPGQVARTSPNPGQRVNAGATVTLFVAKDSDSDSDSGGGDGSGVMVTVPNVVGKSWSDAERILNRVGLKATRQDWLLNKVKSQKPKAGSKLERGSTVQLQMEWGL</sequence>
<evidence type="ECO:0000256" key="4">
    <source>
        <dbReference type="ARBA" id="ARBA00022741"/>
    </source>
</evidence>
<dbReference type="Gene3D" id="1.10.510.10">
    <property type="entry name" value="Transferase(Phosphotransferase) domain 1"/>
    <property type="match status" value="1"/>
</dbReference>
<feature type="domain" description="PASTA" evidence="12">
    <location>
        <begin position="447"/>
        <end position="514"/>
    </location>
</feature>
<evidence type="ECO:0000313" key="14">
    <source>
        <dbReference type="Proteomes" id="UP000198802"/>
    </source>
</evidence>
<dbReference type="NCBIfam" id="NF033483">
    <property type="entry name" value="PknB_PASTA_kin"/>
    <property type="match status" value="1"/>
</dbReference>
<evidence type="ECO:0000256" key="6">
    <source>
        <dbReference type="ARBA" id="ARBA00022840"/>
    </source>
</evidence>
<keyword evidence="6" id="KW-0067">ATP-binding</keyword>
<keyword evidence="2 13" id="KW-0723">Serine/threonine-protein kinase</keyword>
<dbReference type="PANTHER" id="PTHR43289:SF34">
    <property type="entry name" value="SERINE_THREONINE-PROTEIN KINASE YBDM-RELATED"/>
    <property type="match status" value="1"/>
</dbReference>
<evidence type="ECO:0000259" key="11">
    <source>
        <dbReference type="PROSITE" id="PS50011"/>
    </source>
</evidence>
<keyword evidence="4" id="KW-0547">Nucleotide-binding</keyword>
<keyword evidence="3" id="KW-0808">Transferase</keyword>
<dbReference type="CDD" id="cd14014">
    <property type="entry name" value="STKc_PknB_like"/>
    <property type="match status" value="1"/>
</dbReference>
<evidence type="ECO:0000256" key="3">
    <source>
        <dbReference type="ARBA" id="ARBA00022679"/>
    </source>
</evidence>
<dbReference type="PROSITE" id="PS00108">
    <property type="entry name" value="PROTEIN_KINASE_ST"/>
    <property type="match status" value="1"/>
</dbReference>
<dbReference type="GO" id="GO:0004674">
    <property type="term" value="F:protein serine/threonine kinase activity"/>
    <property type="evidence" value="ECO:0007669"/>
    <property type="project" value="UniProtKB-KW"/>
</dbReference>
<feature type="domain" description="PASTA" evidence="12">
    <location>
        <begin position="599"/>
        <end position="659"/>
    </location>
</feature>
<evidence type="ECO:0000313" key="13">
    <source>
        <dbReference type="EMBL" id="CUU60415.1"/>
    </source>
</evidence>
<dbReference type="Pfam" id="PF00069">
    <property type="entry name" value="Pkinase"/>
    <property type="match status" value="1"/>
</dbReference>
<dbReference type="Pfam" id="PF03793">
    <property type="entry name" value="PASTA"/>
    <property type="match status" value="4"/>
</dbReference>
<keyword evidence="10" id="KW-0472">Membrane</keyword>
<evidence type="ECO:0000256" key="5">
    <source>
        <dbReference type="ARBA" id="ARBA00022777"/>
    </source>
</evidence>
<dbReference type="InterPro" id="IPR011009">
    <property type="entry name" value="Kinase-like_dom_sf"/>
</dbReference>
<evidence type="ECO:0000256" key="8">
    <source>
        <dbReference type="ARBA" id="ARBA00048679"/>
    </source>
</evidence>
<dbReference type="PROSITE" id="PS51178">
    <property type="entry name" value="PASTA"/>
    <property type="match status" value="4"/>
</dbReference>